<evidence type="ECO:0000313" key="3">
    <source>
        <dbReference type="Proteomes" id="UP000315440"/>
    </source>
</evidence>
<organism evidence="2 3">
    <name type="scientific">Pseudobythopirellula maris</name>
    <dbReference type="NCBI Taxonomy" id="2527991"/>
    <lineage>
        <taxon>Bacteria</taxon>
        <taxon>Pseudomonadati</taxon>
        <taxon>Planctomycetota</taxon>
        <taxon>Planctomycetia</taxon>
        <taxon>Pirellulales</taxon>
        <taxon>Lacipirellulaceae</taxon>
        <taxon>Pseudobythopirellula</taxon>
    </lineage>
</organism>
<dbReference type="Pfam" id="PF07394">
    <property type="entry name" value="DUF1501"/>
    <property type="match status" value="1"/>
</dbReference>
<dbReference type="Proteomes" id="UP000315440">
    <property type="component" value="Unassembled WGS sequence"/>
</dbReference>
<name>A0A5C5ZRX7_9BACT</name>
<evidence type="ECO:0000313" key="2">
    <source>
        <dbReference type="EMBL" id="TWT90292.1"/>
    </source>
</evidence>
<dbReference type="InterPro" id="IPR010869">
    <property type="entry name" value="DUF1501"/>
</dbReference>
<comment type="caution">
    <text evidence="2">The sequence shown here is derived from an EMBL/GenBank/DDBJ whole genome shotgun (WGS) entry which is preliminary data.</text>
</comment>
<evidence type="ECO:0000256" key="1">
    <source>
        <dbReference type="SAM" id="SignalP"/>
    </source>
</evidence>
<sequence length="401" mass="43806" precursor="true">MLSRRRFLRTSSVVSLSPLLPSVFTKTAYAAGNESDAKTLVVIQLDGGNDGLNTVVPFGDDEYARARNKLRLPADKLHKLDDYVGLHPSMRAAKELFDDGRLSIVQGVGYPNPDRSHFRSMKIWQTASFENADHDGYGWLGRALDAKPKVSSPAVAPGAIYVGDQETPVALWGRRSQATALSREEDLRLLLNPAFHSEPSSAQDDSLNDFVSRQTLSAVAASEEFNRQQKQTAGSVSSYPNTGLGRRLRLISQVLKGKSQARVYYTAQSGYDTHQAQLYTHSRLLQEFSDAVKAFLDDIKSAKLDDRVVVLAFSEFGRRVKENNSLGTDHGTAGPVFLAGAPVAGGLLGTAPDLANLDDGDLRTQVDFRRIYSTLLSDWLDIDAASVLAGTHKKLPLLCRG</sequence>
<dbReference type="EMBL" id="SJPQ01000001">
    <property type="protein sequence ID" value="TWT90292.1"/>
    <property type="molecule type" value="Genomic_DNA"/>
</dbReference>
<gene>
    <name evidence="2" type="ORF">Mal64_06770</name>
</gene>
<proteinExistence type="predicted"/>
<keyword evidence="1" id="KW-0732">Signal</keyword>
<feature type="chain" id="PRO_5022882709" description="DUF1501 domain-containing protein" evidence="1">
    <location>
        <begin position="31"/>
        <end position="401"/>
    </location>
</feature>
<evidence type="ECO:0008006" key="4">
    <source>
        <dbReference type="Google" id="ProtNLM"/>
    </source>
</evidence>
<dbReference type="InterPro" id="IPR006311">
    <property type="entry name" value="TAT_signal"/>
</dbReference>
<dbReference type="RefSeq" id="WP_146397036.1">
    <property type="nucleotide sequence ID" value="NZ_SJPQ01000001.1"/>
</dbReference>
<protein>
    <recommendedName>
        <fullName evidence="4">DUF1501 domain-containing protein</fullName>
    </recommendedName>
</protein>
<feature type="signal peptide" evidence="1">
    <location>
        <begin position="1"/>
        <end position="30"/>
    </location>
</feature>
<reference evidence="2 3" key="1">
    <citation type="submission" date="2019-02" db="EMBL/GenBank/DDBJ databases">
        <title>Deep-cultivation of Planctomycetes and their phenomic and genomic characterization uncovers novel biology.</title>
        <authorList>
            <person name="Wiegand S."/>
            <person name="Jogler M."/>
            <person name="Boedeker C."/>
            <person name="Pinto D."/>
            <person name="Vollmers J."/>
            <person name="Rivas-Marin E."/>
            <person name="Kohn T."/>
            <person name="Peeters S.H."/>
            <person name="Heuer A."/>
            <person name="Rast P."/>
            <person name="Oberbeckmann S."/>
            <person name="Bunk B."/>
            <person name="Jeske O."/>
            <person name="Meyerdierks A."/>
            <person name="Storesund J.E."/>
            <person name="Kallscheuer N."/>
            <person name="Luecker S."/>
            <person name="Lage O.M."/>
            <person name="Pohl T."/>
            <person name="Merkel B.J."/>
            <person name="Hornburger P."/>
            <person name="Mueller R.-W."/>
            <person name="Bruemmer F."/>
            <person name="Labrenz M."/>
            <person name="Spormann A.M."/>
            <person name="Op Den Camp H."/>
            <person name="Overmann J."/>
            <person name="Amann R."/>
            <person name="Jetten M.S.M."/>
            <person name="Mascher T."/>
            <person name="Medema M.H."/>
            <person name="Devos D.P."/>
            <person name="Kaster A.-K."/>
            <person name="Ovreas L."/>
            <person name="Rohde M."/>
            <person name="Galperin M.Y."/>
            <person name="Jogler C."/>
        </authorList>
    </citation>
    <scope>NUCLEOTIDE SEQUENCE [LARGE SCALE GENOMIC DNA]</scope>
    <source>
        <strain evidence="2 3">Mal64</strain>
    </source>
</reference>
<accession>A0A5C5ZRX7</accession>
<dbReference type="AlphaFoldDB" id="A0A5C5ZRX7"/>
<dbReference type="PANTHER" id="PTHR43737">
    <property type="entry name" value="BLL7424 PROTEIN"/>
    <property type="match status" value="1"/>
</dbReference>
<dbReference type="PROSITE" id="PS51318">
    <property type="entry name" value="TAT"/>
    <property type="match status" value="1"/>
</dbReference>
<keyword evidence="3" id="KW-1185">Reference proteome</keyword>
<dbReference type="OrthoDB" id="9779968at2"/>
<dbReference type="PANTHER" id="PTHR43737:SF1">
    <property type="entry name" value="DUF1501 DOMAIN-CONTAINING PROTEIN"/>
    <property type="match status" value="1"/>
</dbReference>